<feature type="compositionally biased region" description="Basic residues" evidence="1">
    <location>
        <begin position="10"/>
        <end position="20"/>
    </location>
</feature>
<dbReference type="Proteomes" id="UP000018679">
    <property type="component" value="Unassembled WGS sequence"/>
</dbReference>
<evidence type="ECO:0000313" key="3">
    <source>
        <dbReference type="Proteomes" id="UP000018679"/>
    </source>
</evidence>
<dbReference type="AlphaFoldDB" id="A0AAI9J123"/>
<dbReference type="EMBL" id="AXSB02000030">
    <property type="protein sequence ID" value="ETH30530.1"/>
    <property type="molecule type" value="Genomic_DNA"/>
</dbReference>
<evidence type="ECO:0000313" key="2">
    <source>
        <dbReference type="EMBL" id="ETH30530.1"/>
    </source>
</evidence>
<comment type="caution">
    <text evidence="2">The sequence shown here is derived from an EMBL/GenBank/DDBJ whole genome shotgun (WGS) entry which is preliminary data.</text>
</comment>
<protein>
    <submittedName>
        <fullName evidence="2">Uncharacterized protein</fullName>
    </submittedName>
</protein>
<accession>A0AAI9J123</accession>
<evidence type="ECO:0000256" key="1">
    <source>
        <dbReference type="SAM" id="MobiDB-lite"/>
    </source>
</evidence>
<sequence>MARGCGCAAQRRRRGNRRGKPGGNSPCHFVSFIIEVNRPDCESE</sequence>
<gene>
    <name evidence="2" type="ORF">L566_3014</name>
</gene>
<organism evidence="2 3">
    <name type="scientific">Bordetella pertussis CHLA-26</name>
    <dbReference type="NCBI Taxonomy" id="1331284"/>
    <lineage>
        <taxon>Bacteria</taxon>
        <taxon>Pseudomonadati</taxon>
        <taxon>Pseudomonadota</taxon>
        <taxon>Betaproteobacteria</taxon>
        <taxon>Burkholderiales</taxon>
        <taxon>Alcaligenaceae</taxon>
        <taxon>Bordetella</taxon>
    </lineage>
</organism>
<feature type="region of interest" description="Disordered" evidence="1">
    <location>
        <begin position="1"/>
        <end position="25"/>
    </location>
</feature>
<reference evidence="2 3" key="1">
    <citation type="journal article" date="2013" name="Genome Announc.">
        <title>Genome Sequences of 28 Bordetella pertussis U.S. Outbreak Strains Dating from 2010 to 2012.</title>
        <authorList>
            <person name="Harvill E.T."/>
            <person name="Goodfield L.L."/>
            <person name="Ivanov Y."/>
            <person name="Meyer J.A."/>
            <person name="Newth C."/>
            <person name="Cassiday P."/>
            <person name="Tondella M.L."/>
            <person name="Liao P."/>
            <person name="Zimmerman J."/>
            <person name="Meert K."/>
            <person name="Wessel D."/>
            <person name="Berger J."/>
            <person name="Dean J.M."/>
            <person name="Holubkov R."/>
            <person name="Burr J."/>
            <person name="Liu T."/>
            <person name="Brinkac L."/>
            <person name="Kim M."/>
            <person name="Losada L."/>
        </authorList>
    </citation>
    <scope>NUCLEOTIDE SEQUENCE [LARGE SCALE GENOMIC DNA]</scope>
    <source>
        <strain evidence="2 3">CHLA-26</strain>
    </source>
</reference>
<proteinExistence type="predicted"/>
<name>A0AAI9J123_BORPT</name>